<evidence type="ECO:0000313" key="2">
    <source>
        <dbReference type="Proteomes" id="UP000823388"/>
    </source>
</evidence>
<reference evidence="1" key="1">
    <citation type="submission" date="2020-05" db="EMBL/GenBank/DDBJ databases">
        <title>WGS assembly of Panicum virgatum.</title>
        <authorList>
            <person name="Lovell J.T."/>
            <person name="Jenkins J."/>
            <person name="Shu S."/>
            <person name="Juenger T.E."/>
            <person name="Schmutz J."/>
        </authorList>
    </citation>
    <scope>NUCLEOTIDE SEQUENCE</scope>
    <source>
        <strain evidence="1">AP13</strain>
    </source>
</reference>
<evidence type="ECO:0000313" key="1">
    <source>
        <dbReference type="EMBL" id="KAG2596803.1"/>
    </source>
</evidence>
<name>A0A8T0SIM3_PANVG</name>
<gene>
    <name evidence="1" type="ORF">PVAP13_5KG182914</name>
</gene>
<comment type="caution">
    <text evidence="1">The sequence shown here is derived from an EMBL/GenBank/DDBJ whole genome shotgun (WGS) entry which is preliminary data.</text>
</comment>
<dbReference type="AlphaFoldDB" id="A0A8T0SIM3"/>
<protein>
    <submittedName>
        <fullName evidence="1">Uncharacterized protein</fullName>
    </submittedName>
</protein>
<keyword evidence="2" id="KW-1185">Reference proteome</keyword>
<sequence length="34" mass="3741">MNQEKSYACCCLNLRVAAALALQRFAHTVAMPLC</sequence>
<proteinExistence type="predicted"/>
<accession>A0A8T0SIM3</accession>
<dbReference type="EMBL" id="CM029045">
    <property type="protein sequence ID" value="KAG2596803.1"/>
    <property type="molecule type" value="Genomic_DNA"/>
</dbReference>
<dbReference type="Proteomes" id="UP000823388">
    <property type="component" value="Chromosome 5K"/>
</dbReference>
<organism evidence="1 2">
    <name type="scientific">Panicum virgatum</name>
    <name type="common">Blackwell switchgrass</name>
    <dbReference type="NCBI Taxonomy" id="38727"/>
    <lineage>
        <taxon>Eukaryota</taxon>
        <taxon>Viridiplantae</taxon>
        <taxon>Streptophyta</taxon>
        <taxon>Embryophyta</taxon>
        <taxon>Tracheophyta</taxon>
        <taxon>Spermatophyta</taxon>
        <taxon>Magnoliopsida</taxon>
        <taxon>Liliopsida</taxon>
        <taxon>Poales</taxon>
        <taxon>Poaceae</taxon>
        <taxon>PACMAD clade</taxon>
        <taxon>Panicoideae</taxon>
        <taxon>Panicodae</taxon>
        <taxon>Paniceae</taxon>
        <taxon>Panicinae</taxon>
        <taxon>Panicum</taxon>
        <taxon>Panicum sect. Hiantes</taxon>
    </lineage>
</organism>